<evidence type="ECO:0000256" key="2">
    <source>
        <dbReference type="PROSITE-ProRule" id="PRU00335"/>
    </source>
</evidence>
<evidence type="ECO:0000313" key="5">
    <source>
        <dbReference type="Proteomes" id="UP000318010"/>
    </source>
</evidence>
<dbReference type="GO" id="GO:0003677">
    <property type="term" value="F:DNA binding"/>
    <property type="evidence" value="ECO:0007669"/>
    <property type="project" value="UniProtKB-UniRule"/>
</dbReference>
<dbReference type="EMBL" id="VOEI01000008">
    <property type="protein sequence ID" value="TWR23939.1"/>
    <property type="molecule type" value="Genomic_DNA"/>
</dbReference>
<evidence type="ECO:0000256" key="1">
    <source>
        <dbReference type="ARBA" id="ARBA00023125"/>
    </source>
</evidence>
<feature type="domain" description="HTH tetR-type" evidence="3">
    <location>
        <begin position="6"/>
        <end position="66"/>
    </location>
</feature>
<name>A0A563U0G2_9SPHI</name>
<protein>
    <submittedName>
        <fullName evidence="4">TetR/AcrR family transcriptional regulator</fullName>
    </submittedName>
</protein>
<dbReference type="PROSITE" id="PS50977">
    <property type="entry name" value="HTH_TETR_2"/>
    <property type="match status" value="1"/>
</dbReference>
<accession>A0A563U0G2</accession>
<dbReference type="OrthoDB" id="6430772at2"/>
<dbReference type="PANTHER" id="PTHR43479:SF11">
    <property type="entry name" value="ACREF_ENVCD OPERON REPRESSOR-RELATED"/>
    <property type="match status" value="1"/>
</dbReference>
<proteinExistence type="predicted"/>
<dbReference type="RefSeq" id="WP_146273295.1">
    <property type="nucleotide sequence ID" value="NZ_VOEI01000008.1"/>
</dbReference>
<dbReference type="PANTHER" id="PTHR43479">
    <property type="entry name" value="ACREF/ENVCD OPERON REPRESSOR-RELATED"/>
    <property type="match status" value="1"/>
</dbReference>
<reference evidence="4 5" key="1">
    <citation type="submission" date="2019-07" db="EMBL/GenBank/DDBJ databases">
        <authorList>
            <person name="Kim J."/>
        </authorList>
    </citation>
    <scope>NUCLEOTIDE SEQUENCE [LARGE SCALE GENOMIC DNA]</scope>
    <source>
        <strain evidence="4 5">MJ1a</strain>
    </source>
</reference>
<feature type="DNA-binding region" description="H-T-H motif" evidence="2">
    <location>
        <begin position="29"/>
        <end position="48"/>
    </location>
</feature>
<dbReference type="InterPro" id="IPR050624">
    <property type="entry name" value="HTH-type_Tx_Regulator"/>
</dbReference>
<keyword evidence="5" id="KW-1185">Reference proteome</keyword>
<evidence type="ECO:0000259" key="3">
    <source>
        <dbReference type="PROSITE" id="PS50977"/>
    </source>
</evidence>
<dbReference type="Gene3D" id="1.10.357.10">
    <property type="entry name" value="Tetracycline Repressor, domain 2"/>
    <property type="match status" value="1"/>
</dbReference>
<gene>
    <name evidence="4" type="ORF">FPZ42_18195</name>
</gene>
<organism evidence="4 5">
    <name type="scientific">Mucilaginibacter achroorhodeus</name>
    <dbReference type="NCBI Taxonomy" id="2599294"/>
    <lineage>
        <taxon>Bacteria</taxon>
        <taxon>Pseudomonadati</taxon>
        <taxon>Bacteroidota</taxon>
        <taxon>Sphingobacteriia</taxon>
        <taxon>Sphingobacteriales</taxon>
        <taxon>Sphingobacteriaceae</taxon>
        <taxon>Mucilaginibacter</taxon>
    </lineage>
</organism>
<dbReference type="Proteomes" id="UP000318010">
    <property type="component" value="Unassembled WGS sequence"/>
</dbReference>
<dbReference type="InterPro" id="IPR001647">
    <property type="entry name" value="HTH_TetR"/>
</dbReference>
<dbReference type="SUPFAM" id="SSF46689">
    <property type="entry name" value="Homeodomain-like"/>
    <property type="match status" value="1"/>
</dbReference>
<sequence>MRIRDNNKVELVKKTAIELIVKEGLEGFSMNKLARACNISVATLYIYYKDRDDLIVNIAKEEGRGMSDTITKDFDASMSFEEGLRVQWRNRYQYVRDNPMMNGFFEQLRSSSYQQEFLESFLADFKLAMGSFMNNAVARGELQEMPFETYWSIAYGPLYSLIRFDQEGKSMGGRPFKMTDEILWTTFDLVIKAFKK</sequence>
<dbReference type="Pfam" id="PF00440">
    <property type="entry name" value="TetR_N"/>
    <property type="match status" value="1"/>
</dbReference>
<dbReference type="Pfam" id="PF16295">
    <property type="entry name" value="TetR_C_10"/>
    <property type="match status" value="1"/>
</dbReference>
<keyword evidence="1 2" id="KW-0238">DNA-binding</keyword>
<evidence type="ECO:0000313" key="4">
    <source>
        <dbReference type="EMBL" id="TWR23939.1"/>
    </source>
</evidence>
<dbReference type="AlphaFoldDB" id="A0A563U0G2"/>
<dbReference type="InterPro" id="IPR032551">
    <property type="entry name" value="BscR_C"/>
</dbReference>
<comment type="caution">
    <text evidence="4">The sequence shown here is derived from an EMBL/GenBank/DDBJ whole genome shotgun (WGS) entry which is preliminary data.</text>
</comment>
<dbReference type="InterPro" id="IPR009057">
    <property type="entry name" value="Homeodomain-like_sf"/>
</dbReference>